<dbReference type="Gene3D" id="3.50.50.60">
    <property type="entry name" value="FAD/NAD(P)-binding domain"/>
    <property type="match status" value="2"/>
</dbReference>
<evidence type="ECO:0000313" key="3">
    <source>
        <dbReference type="EMBL" id="QDS72569.1"/>
    </source>
</evidence>
<evidence type="ECO:0000259" key="2">
    <source>
        <dbReference type="Pfam" id="PF07992"/>
    </source>
</evidence>
<dbReference type="OrthoDB" id="202203at2759"/>
<gene>
    <name evidence="3" type="ORF">FKW77_000802</name>
</gene>
<dbReference type="PANTHER" id="PTHR43735">
    <property type="entry name" value="APOPTOSIS-INDUCING FACTOR 1"/>
    <property type="match status" value="1"/>
</dbReference>
<dbReference type="AlphaFoldDB" id="A0A517LAA9"/>
<keyword evidence="1" id="KW-1133">Transmembrane helix</keyword>
<keyword evidence="4" id="KW-1185">Reference proteome</keyword>
<keyword evidence="1" id="KW-0472">Membrane</keyword>
<feature type="domain" description="FAD/NAD(P)-binding" evidence="2">
    <location>
        <begin position="13"/>
        <end position="335"/>
    </location>
</feature>
<dbReference type="InterPro" id="IPR036188">
    <property type="entry name" value="FAD/NAD-bd_sf"/>
</dbReference>
<evidence type="ECO:0000313" key="4">
    <source>
        <dbReference type="Proteomes" id="UP000316270"/>
    </source>
</evidence>
<dbReference type="PRINTS" id="PR00411">
    <property type="entry name" value="PNDRDTASEI"/>
</dbReference>
<proteinExistence type="predicted"/>
<dbReference type="Pfam" id="PF07992">
    <property type="entry name" value="Pyr_redox_2"/>
    <property type="match status" value="1"/>
</dbReference>
<protein>
    <recommendedName>
        <fullName evidence="2">FAD/NAD(P)-binding domain-containing protein</fullName>
    </recommendedName>
</protein>
<dbReference type="SUPFAM" id="SSF51905">
    <property type="entry name" value="FAD/NAD(P)-binding domain"/>
    <property type="match status" value="1"/>
</dbReference>
<reference evidence="3 4" key="1">
    <citation type="submission" date="2019-07" db="EMBL/GenBank/DDBJ databases">
        <title>Finished genome of Venturia effusa.</title>
        <authorList>
            <person name="Young C.A."/>
            <person name="Cox M.P."/>
            <person name="Ganley A.R.D."/>
            <person name="David W.J."/>
        </authorList>
    </citation>
    <scope>NUCLEOTIDE SEQUENCE [LARGE SCALE GENOMIC DNA]</scope>
    <source>
        <strain evidence="4">albino</strain>
    </source>
</reference>
<dbReference type="Proteomes" id="UP000316270">
    <property type="component" value="Chromosome 8"/>
</dbReference>
<dbReference type="PANTHER" id="PTHR43735:SF24">
    <property type="entry name" value="NUCLEOTIDE-DISULPHIDE OXIDOREDUCTASE AMID-LIKE, PUTATIVE (AFU_ORTHOLOGUE AFUA_1G17180)-RELATED"/>
    <property type="match status" value="1"/>
</dbReference>
<dbReference type="EMBL" id="CP042192">
    <property type="protein sequence ID" value="QDS72569.1"/>
    <property type="molecule type" value="Genomic_DNA"/>
</dbReference>
<dbReference type="GO" id="GO:0005737">
    <property type="term" value="C:cytoplasm"/>
    <property type="evidence" value="ECO:0007669"/>
    <property type="project" value="TreeGrafter"/>
</dbReference>
<name>A0A517LAA9_9PEZI</name>
<dbReference type="GO" id="GO:0004174">
    <property type="term" value="F:electron-transferring-flavoprotein dehydrogenase activity"/>
    <property type="evidence" value="ECO:0007669"/>
    <property type="project" value="TreeGrafter"/>
</dbReference>
<dbReference type="STRING" id="50376.A0A517LAA9"/>
<organism evidence="3 4">
    <name type="scientific">Venturia effusa</name>
    <dbReference type="NCBI Taxonomy" id="50376"/>
    <lineage>
        <taxon>Eukaryota</taxon>
        <taxon>Fungi</taxon>
        <taxon>Dikarya</taxon>
        <taxon>Ascomycota</taxon>
        <taxon>Pezizomycotina</taxon>
        <taxon>Dothideomycetes</taxon>
        <taxon>Pleosporomycetidae</taxon>
        <taxon>Venturiales</taxon>
        <taxon>Venturiaceae</taxon>
        <taxon>Venturia</taxon>
    </lineage>
</organism>
<sequence>MSSTNVTSTTPLRILVIGGSYAGLAATLNLLDLCNGKAPRFTPNVEHTSQPVPIKITLVDERDGFYHLIGSPLALASEDYSPEAWMRYEDLPALRSQPDLKCIQGSVKNIDPEQRSATITNTLTERSHVEKYDYLIVASGLRRAWPVVPQSLTKKTYLFETSEHIHSANKSAQGVVVVGGGAVGVEVATELKTVSPGLDVTLIHSRDRLLSAEPLPEEFKDKTLDLVHETGVKVILGHRVLETTNIENGPGSPLWRLRLSGGISIHAGHVISAISRSAPTSSFLPEAAVDSEGQVLVSKTQQFSGEVPHRDIHFAIGDIVPFSGIKRCGGAMGMGLHAAVNIHQHILSTVYGTTPKYMEWPEYPPMIALAVGRIAIMYAPSSGVKFGEDVMKSAFRDDLGLSICTDYMQLFKENSLTTDTMLAGAKS</sequence>
<keyword evidence="1" id="KW-0812">Transmembrane</keyword>
<dbReference type="PRINTS" id="PR00368">
    <property type="entry name" value="FADPNR"/>
</dbReference>
<dbReference type="GO" id="GO:0050660">
    <property type="term" value="F:flavin adenine dinucleotide binding"/>
    <property type="evidence" value="ECO:0007669"/>
    <property type="project" value="TreeGrafter"/>
</dbReference>
<accession>A0A517LAA9</accession>
<evidence type="ECO:0000256" key="1">
    <source>
        <dbReference type="SAM" id="Phobius"/>
    </source>
</evidence>
<feature type="transmembrane region" description="Helical" evidence="1">
    <location>
        <begin position="12"/>
        <end position="31"/>
    </location>
</feature>
<dbReference type="InterPro" id="IPR023753">
    <property type="entry name" value="FAD/NAD-binding_dom"/>
</dbReference>